<feature type="transmembrane region" description="Helical" evidence="6">
    <location>
        <begin position="316"/>
        <end position="337"/>
    </location>
</feature>
<feature type="transmembrane region" description="Helical" evidence="6">
    <location>
        <begin position="202"/>
        <end position="220"/>
    </location>
</feature>
<feature type="transmembrane region" description="Helical" evidence="6">
    <location>
        <begin position="76"/>
        <end position="94"/>
    </location>
</feature>
<keyword evidence="4 6" id="KW-1133">Transmembrane helix</keyword>
<comment type="subcellular location">
    <subcellularLocation>
        <location evidence="1">Membrane</location>
        <topology evidence="1">Multi-pass membrane protein</topology>
    </subcellularLocation>
</comment>
<organism evidence="7 8">
    <name type="scientific">Marinobacter adhaerens (strain DSM 23420 / HP15)</name>
    <dbReference type="NCBI Taxonomy" id="225937"/>
    <lineage>
        <taxon>Bacteria</taxon>
        <taxon>Pseudomonadati</taxon>
        <taxon>Pseudomonadota</taxon>
        <taxon>Gammaproteobacteria</taxon>
        <taxon>Pseudomonadales</taxon>
        <taxon>Marinobacteraceae</taxon>
        <taxon>Marinobacter</taxon>
    </lineage>
</organism>
<dbReference type="PANTHER" id="PTHR21716">
    <property type="entry name" value="TRANSMEMBRANE PROTEIN"/>
    <property type="match status" value="1"/>
</dbReference>
<feature type="transmembrane region" description="Helical" evidence="6">
    <location>
        <begin position="250"/>
        <end position="276"/>
    </location>
</feature>
<keyword evidence="3 6" id="KW-0812">Transmembrane</keyword>
<protein>
    <submittedName>
        <fullName evidence="7">Protein belonging to uncharacterized protein family UPF0118</fullName>
    </submittedName>
</protein>
<evidence type="ECO:0000256" key="6">
    <source>
        <dbReference type="SAM" id="Phobius"/>
    </source>
</evidence>
<feature type="transmembrane region" description="Helical" evidence="6">
    <location>
        <begin position="48"/>
        <end position="70"/>
    </location>
</feature>
<feature type="transmembrane region" description="Helical" evidence="6">
    <location>
        <begin position="282"/>
        <end position="304"/>
    </location>
</feature>
<evidence type="ECO:0000313" key="8">
    <source>
        <dbReference type="Proteomes" id="UP000007077"/>
    </source>
</evidence>
<reference evidence="8" key="2">
    <citation type="submission" date="2010-02" db="EMBL/GenBank/DDBJ databases">
        <title>Complete genome sequence of Marinobacter adhaerens type strain (HP15).</title>
        <authorList>
            <person name="Gaerdes A.A.M."/>
            <person name="Kaeppel E."/>
            <person name="Shezad A."/>
            <person name="Seebah S."/>
            <person name="Teeling H."/>
            <person name="Yarza P."/>
            <person name="Gloeckner F.O."/>
            <person name="Ullrich M.S."/>
        </authorList>
    </citation>
    <scope>NUCLEOTIDE SEQUENCE [LARGE SCALE GENOMIC DNA]</scope>
    <source>
        <strain evidence="8">DSM 23420 / HP15</strain>
    </source>
</reference>
<dbReference type="HOGENOM" id="CLU_031275_0_1_6"/>
<evidence type="ECO:0000256" key="3">
    <source>
        <dbReference type="ARBA" id="ARBA00022692"/>
    </source>
</evidence>
<accession>E4PEX9</accession>
<keyword evidence="5 6" id="KW-0472">Membrane</keyword>
<name>E4PEX9_MARAH</name>
<dbReference type="AlphaFoldDB" id="E4PEX9"/>
<evidence type="ECO:0000256" key="5">
    <source>
        <dbReference type="ARBA" id="ARBA00023136"/>
    </source>
</evidence>
<dbReference type="Proteomes" id="UP000007077">
    <property type="component" value="Chromosome"/>
</dbReference>
<dbReference type="STRING" id="225937.HP15_920"/>
<dbReference type="GO" id="GO:0016020">
    <property type="term" value="C:membrane"/>
    <property type="evidence" value="ECO:0007669"/>
    <property type="project" value="UniProtKB-SubCell"/>
</dbReference>
<dbReference type="eggNOG" id="COG0628">
    <property type="taxonomic scope" value="Bacteria"/>
</dbReference>
<dbReference type="Pfam" id="PF01594">
    <property type="entry name" value="AI-2E_transport"/>
    <property type="match status" value="1"/>
</dbReference>
<dbReference type="PANTHER" id="PTHR21716:SF16">
    <property type="entry name" value="BLL1467 PROTEIN"/>
    <property type="match status" value="1"/>
</dbReference>
<comment type="similarity">
    <text evidence="2">Belongs to the autoinducer-2 exporter (AI-2E) (TC 2.A.86) family.</text>
</comment>
<dbReference type="EMBL" id="CP001978">
    <property type="protein sequence ID" value="ADP96684.1"/>
    <property type="molecule type" value="Genomic_DNA"/>
</dbReference>
<gene>
    <name evidence="7" type="ordered locus">HP15_920</name>
</gene>
<evidence type="ECO:0000256" key="2">
    <source>
        <dbReference type="ARBA" id="ARBA00009773"/>
    </source>
</evidence>
<evidence type="ECO:0000313" key="7">
    <source>
        <dbReference type="EMBL" id="ADP96684.1"/>
    </source>
</evidence>
<dbReference type="GO" id="GO:0055085">
    <property type="term" value="P:transmembrane transport"/>
    <property type="evidence" value="ECO:0007669"/>
    <property type="project" value="TreeGrafter"/>
</dbReference>
<evidence type="ECO:0000256" key="4">
    <source>
        <dbReference type="ARBA" id="ARBA00022989"/>
    </source>
</evidence>
<reference evidence="7 8" key="1">
    <citation type="journal article" date="2010" name="Stand. Genomic Sci.">
        <title>Complete genome sequence of Marinobacter adhaerens type strain (HP15), a diatom-interacting marine microorganism.</title>
        <authorList>
            <person name="Gardes A."/>
            <person name="Kaeppel E."/>
            <person name="Shehzad A."/>
            <person name="Seebah S."/>
            <person name="Teeling H."/>
            <person name="Yarza P."/>
            <person name="Glockner F.O."/>
            <person name="Grossart H.P."/>
            <person name="Ullrich M.S."/>
        </authorList>
    </citation>
    <scope>NUCLEOTIDE SEQUENCE [LARGE SCALE GENOMIC DNA]</scope>
    <source>
        <strain evidence="8">DSM 23420 / HP15</strain>
    </source>
</reference>
<sequence>MRSRHGEGRLTVFNTGLEFPGQLFSRYTGFIMEDQSTNKEPTGENKRLLISSDLATPIYGLFGLGILYTLYVAHQIVLPIILAVMTSLLLSPLVKKAYVKWRVPRMISSLVFVLLVLAGIVGITLAVATPALKWVEEVPQGISRLLVGESEISRQIARVSESAEQVEKSVEELSESERQQPTTVVLQTDSWRNQLMTKARNGIAGLALALALTYFLLVSGDRLIKNFVRQLPIDQRKTVLRITHDSQHQIAQYLGVLGLSNLAVGTTTGLICWAVGLPDPAVWGLVAGLARFIPYLGVILSISMLTIVSAISLDEFWMMAIAPLGFLGLTTLVGFFIEPWIHGFRMAINPVIIFVSIFFWGWLWGPVGVLLAVPLMTVIQVVLKQIPKLRPVYKVIAR</sequence>
<dbReference type="InterPro" id="IPR002549">
    <property type="entry name" value="AI-2E-like"/>
</dbReference>
<evidence type="ECO:0000256" key="1">
    <source>
        <dbReference type="ARBA" id="ARBA00004141"/>
    </source>
</evidence>
<dbReference type="KEGG" id="mad:HP15_920"/>
<dbReference type="PATRIC" id="fig|225937.3.peg.930"/>
<proteinExistence type="inferred from homology"/>
<feature type="transmembrane region" description="Helical" evidence="6">
    <location>
        <begin position="357"/>
        <end position="383"/>
    </location>
</feature>
<feature type="transmembrane region" description="Helical" evidence="6">
    <location>
        <begin position="106"/>
        <end position="128"/>
    </location>
</feature>